<sequence length="306" mass="33478">MLDVMAQQHHAASTGDVLPAIFRTIQVLEAREELSLVCYHLKLSWARTTSEIASRWSIATGSSSQQLQVFAGRGLAGMALALGGHSPVTIPQPRAVRSAPSRRSIGQGTAEGVFLLSTGVLVAPHMGRGLRRSLAARAGVKACAVTAPRPPQREMLAVQPESPLQEASAIHSASKAQTPVPTSRRKGKRFIDCVDIVNKHVNNKMPDEFCRGVSTGWANLDQLYRPVRGEVTVVTGTPGSGKSEFLFSLALNLAMTHGWRFHCVPFEHKQKDWTFQLLEKLHETAEVSTPHLMCQHFTRSSREHQA</sequence>
<name>A0A1Q9E8B4_SYMMI</name>
<evidence type="ECO:0000313" key="1">
    <source>
        <dbReference type="EMBL" id="OLQ03651.1"/>
    </source>
</evidence>
<gene>
    <name evidence="1" type="ORF">AK812_SmicGene13387</name>
</gene>
<dbReference type="GO" id="GO:0043139">
    <property type="term" value="F:5'-3' DNA helicase activity"/>
    <property type="evidence" value="ECO:0007669"/>
    <property type="project" value="InterPro"/>
</dbReference>
<dbReference type="Gene3D" id="3.40.50.300">
    <property type="entry name" value="P-loop containing nucleotide triphosphate hydrolases"/>
    <property type="match status" value="1"/>
</dbReference>
<dbReference type="SUPFAM" id="SSF52540">
    <property type="entry name" value="P-loop containing nucleoside triphosphate hydrolases"/>
    <property type="match status" value="1"/>
</dbReference>
<dbReference type="PANTHER" id="PTHR12873">
    <property type="entry name" value="T7-LIKE MITOCHONDRIAL DNA HELICASE"/>
    <property type="match status" value="1"/>
</dbReference>
<dbReference type="OrthoDB" id="336321at2759"/>
<dbReference type="PANTHER" id="PTHR12873:SF0">
    <property type="entry name" value="TWINKLE MTDNA HELICASE"/>
    <property type="match status" value="1"/>
</dbReference>
<reference evidence="1 2" key="1">
    <citation type="submission" date="2016-02" db="EMBL/GenBank/DDBJ databases">
        <title>Genome analysis of coral dinoflagellate symbionts highlights evolutionary adaptations to a symbiotic lifestyle.</title>
        <authorList>
            <person name="Aranda M."/>
            <person name="Li Y."/>
            <person name="Liew Y.J."/>
            <person name="Baumgarten S."/>
            <person name="Simakov O."/>
            <person name="Wilson M."/>
            <person name="Piel J."/>
            <person name="Ashoor H."/>
            <person name="Bougouffa S."/>
            <person name="Bajic V.B."/>
            <person name="Ryu T."/>
            <person name="Ravasi T."/>
            <person name="Bayer T."/>
            <person name="Micklem G."/>
            <person name="Kim H."/>
            <person name="Bhak J."/>
            <person name="Lajeunesse T.C."/>
            <person name="Voolstra C.R."/>
        </authorList>
    </citation>
    <scope>NUCLEOTIDE SEQUENCE [LARGE SCALE GENOMIC DNA]</scope>
    <source>
        <strain evidence="1 2">CCMP2467</strain>
    </source>
</reference>
<dbReference type="GO" id="GO:0003697">
    <property type="term" value="F:single-stranded DNA binding"/>
    <property type="evidence" value="ECO:0007669"/>
    <property type="project" value="InterPro"/>
</dbReference>
<evidence type="ECO:0000313" key="2">
    <source>
        <dbReference type="Proteomes" id="UP000186817"/>
    </source>
</evidence>
<keyword evidence="2" id="KW-1185">Reference proteome</keyword>
<accession>A0A1Q9E8B4</accession>
<dbReference type="AlphaFoldDB" id="A0A1Q9E8B4"/>
<proteinExistence type="predicted"/>
<protein>
    <submittedName>
        <fullName evidence="1">Twinkle-like protein, chloroplastic/mitochondrial</fullName>
    </submittedName>
</protein>
<comment type="caution">
    <text evidence="1">The sequence shown here is derived from an EMBL/GenBank/DDBJ whole genome shotgun (WGS) entry which is preliminary data.</text>
</comment>
<dbReference type="EMBL" id="LSRX01000231">
    <property type="protein sequence ID" value="OLQ03651.1"/>
    <property type="molecule type" value="Genomic_DNA"/>
</dbReference>
<organism evidence="1 2">
    <name type="scientific">Symbiodinium microadriaticum</name>
    <name type="common">Dinoflagellate</name>
    <name type="synonym">Zooxanthella microadriatica</name>
    <dbReference type="NCBI Taxonomy" id="2951"/>
    <lineage>
        <taxon>Eukaryota</taxon>
        <taxon>Sar</taxon>
        <taxon>Alveolata</taxon>
        <taxon>Dinophyceae</taxon>
        <taxon>Suessiales</taxon>
        <taxon>Symbiodiniaceae</taxon>
        <taxon>Symbiodinium</taxon>
    </lineage>
</organism>
<dbReference type="InterPro" id="IPR027417">
    <property type="entry name" value="P-loop_NTPase"/>
</dbReference>
<dbReference type="InterPro" id="IPR027032">
    <property type="entry name" value="Twinkle-like"/>
</dbReference>
<dbReference type="Proteomes" id="UP000186817">
    <property type="component" value="Unassembled WGS sequence"/>
</dbReference>